<dbReference type="KEGG" id="cpb:Cphamn1_0411"/>
<keyword evidence="2" id="KW-0548">Nucleotidyltransferase</keyword>
<protein>
    <submittedName>
        <fullName evidence="8">Nucleotidyl transferase</fullName>
    </submittedName>
</protein>
<dbReference type="InterPro" id="IPR005835">
    <property type="entry name" value="NTP_transferase_dom"/>
</dbReference>
<dbReference type="Pfam" id="PF00483">
    <property type="entry name" value="NTP_transferase"/>
    <property type="match status" value="1"/>
</dbReference>
<comment type="catalytic activity">
    <reaction evidence="5">
        <text>N-acetyl-alpha-D-glucosamine 1-phosphate + UTP + H(+) = UDP-N-acetyl-alpha-D-glucosamine + diphosphate</text>
        <dbReference type="Rhea" id="RHEA:13509"/>
        <dbReference type="ChEBI" id="CHEBI:15378"/>
        <dbReference type="ChEBI" id="CHEBI:33019"/>
        <dbReference type="ChEBI" id="CHEBI:46398"/>
        <dbReference type="ChEBI" id="CHEBI:57705"/>
        <dbReference type="ChEBI" id="CHEBI:57776"/>
        <dbReference type="EC" id="2.7.7.23"/>
    </reaction>
</comment>
<dbReference type="STRING" id="331678.Cphamn1_0411"/>
<evidence type="ECO:0000256" key="2">
    <source>
        <dbReference type="ARBA" id="ARBA00022695"/>
    </source>
</evidence>
<evidence type="ECO:0000256" key="4">
    <source>
        <dbReference type="ARBA" id="ARBA00048247"/>
    </source>
</evidence>
<dbReference type="InterPro" id="IPR029044">
    <property type="entry name" value="Nucleotide-diphossugar_trans"/>
</dbReference>
<evidence type="ECO:0000256" key="1">
    <source>
        <dbReference type="ARBA" id="ARBA00022679"/>
    </source>
</evidence>
<comment type="function">
    <text evidence="6">Catalyzes the last two sequential reactions in the de novo biosynthetic pathway for UDP-N-acetylglucosamine (UDP-GlcNAc). The C-terminal domain catalyzes the transfer of acetyl group from acetyl coenzyme A to glucosamine-1-phosphate (GlcN-1-P) to produce N-acetylglucosamine-1-phosphate (GlcNAc-1-P), which is converted into UDP-GlcNAc by the transfer of uridine 5-monophosphate (from uridine 5-triphosphate), a reaction catalyzed by the N-terminal domain.</text>
</comment>
<dbReference type="InterPro" id="IPR050065">
    <property type="entry name" value="GlmU-like"/>
</dbReference>
<dbReference type="AlphaFoldDB" id="B3ELP7"/>
<accession>B3ELP7</accession>
<dbReference type="GO" id="GO:0003977">
    <property type="term" value="F:UDP-N-acetylglucosamine diphosphorylase activity"/>
    <property type="evidence" value="ECO:0007669"/>
    <property type="project" value="UniProtKB-EC"/>
</dbReference>
<dbReference type="HOGENOM" id="CLU_029499_15_0_10"/>
<dbReference type="eggNOG" id="COG1207">
    <property type="taxonomic scope" value="Bacteria"/>
</dbReference>
<proteinExistence type="predicted"/>
<evidence type="ECO:0000259" key="7">
    <source>
        <dbReference type="Pfam" id="PF00483"/>
    </source>
</evidence>
<dbReference type="OrthoDB" id="9806837at2"/>
<gene>
    <name evidence="8" type="ordered locus">Cphamn1_0411</name>
</gene>
<dbReference type="PANTHER" id="PTHR43584">
    <property type="entry name" value="NUCLEOTIDYL TRANSFERASE"/>
    <property type="match status" value="1"/>
</dbReference>
<organism evidence="8">
    <name type="scientific">Chlorobium phaeobacteroides (strain BS1)</name>
    <dbReference type="NCBI Taxonomy" id="331678"/>
    <lineage>
        <taxon>Bacteria</taxon>
        <taxon>Pseudomonadati</taxon>
        <taxon>Chlorobiota</taxon>
        <taxon>Chlorobiia</taxon>
        <taxon>Chlorobiales</taxon>
        <taxon>Chlorobiaceae</taxon>
        <taxon>Chlorobium/Pelodictyon group</taxon>
        <taxon>Chlorobium</taxon>
    </lineage>
</organism>
<keyword evidence="1 8" id="KW-0808">Transferase</keyword>
<comment type="catalytic activity">
    <reaction evidence="4">
        <text>alpha-D-glucosamine 1-phosphate + acetyl-CoA = N-acetyl-alpha-D-glucosamine 1-phosphate + CoA + H(+)</text>
        <dbReference type="Rhea" id="RHEA:13725"/>
        <dbReference type="ChEBI" id="CHEBI:15378"/>
        <dbReference type="ChEBI" id="CHEBI:57287"/>
        <dbReference type="ChEBI" id="CHEBI:57288"/>
        <dbReference type="ChEBI" id="CHEBI:57776"/>
        <dbReference type="ChEBI" id="CHEBI:58516"/>
        <dbReference type="EC" id="2.3.1.157"/>
    </reaction>
</comment>
<evidence type="ECO:0000256" key="6">
    <source>
        <dbReference type="ARBA" id="ARBA00049628"/>
    </source>
</evidence>
<dbReference type="Gene3D" id="3.90.550.10">
    <property type="entry name" value="Spore Coat Polysaccharide Biosynthesis Protein SpsA, Chain A"/>
    <property type="match status" value="1"/>
</dbReference>
<feature type="domain" description="Nucleotidyl transferase" evidence="7">
    <location>
        <begin position="6"/>
        <end position="219"/>
    </location>
</feature>
<name>B3ELP7_CHLPB</name>
<evidence type="ECO:0000256" key="3">
    <source>
        <dbReference type="ARBA" id="ARBA00023315"/>
    </source>
</evidence>
<dbReference type="EMBL" id="CP001101">
    <property type="protein sequence ID" value="ACE03376.1"/>
    <property type="molecule type" value="Genomic_DNA"/>
</dbReference>
<reference evidence="8" key="1">
    <citation type="submission" date="2008-06" db="EMBL/GenBank/DDBJ databases">
        <title>Complete sequence of Chlorobium phaeobacteroides BS1.</title>
        <authorList>
            <consortium name="US DOE Joint Genome Institute"/>
            <person name="Lucas S."/>
            <person name="Copeland A."/>
            <person name="Lapidus A."/>
            <person name="Glavina del Rio T."/>
            <person name="Dalin E."/>
            <person name="Tice H."/>
            <person name="Bruce D."/>
            <person name="Goodwin L."/>
            <person name="Pitluck S."/>
            <person name="Schmutz J."/>
            <person name="Larimer F."/>
            <person name="Land M."/>
            <person name="Hauser L."/>
            <person name="Kyrpides N."/>
            <person name="Ovchinnikova G."/>
            <person name="Li T."/>
            <person name="Liu Z."/>
            <person name="Zhao F."/>
            <person name="Overmann J."/>
            <person name="Bryant D.A."/>
            <person name="Richardson P."/>
        </authorList>
    </citation>
    <scope>NUCLEOTIDE SEQUENCE [LARGE SCALE GENOMIC DNA]</scope>
    <source>
        <strain evidence="8">BS1</strain>
    </source>
</reference>
<evidence type="ECO:0000256" key="5">
    <source>
        <dbReference type="ARBA" id="ARBA00048493"/>
    </source>
</evidence>
<dbReference type="SUPFAM" id="SSF53448">
    <property type="entry name" value="Nucleotide-diphospho-sugar transferases"/>
    <property type="match status" value="1"/>
</dbReference>
<dbReference type="PANTHER" id="PTHR43584:SF3">
    <property type="entry name" value="BIFUNCTIONAL PROTEIN GLMU"/>
    <property type="match status" value="1"/>
</dbReference>
<dbReference type="GO" id="GO:0019134">
    <property type="term" value="F:glucosamine-1-phosphate N-acetyltransferase activity"/>
    <property type="evidence" value="ECO:0007669"/>
    <property type="project" value="UniProtKB-EC"/>
</dbReference>
<evidence type="ECO:0000313" key="8">
    <source>
        <dbReference type="EMBL" id="ACE03376.1"/>
    </source>
</evidence>
<dbReference type="CDD" id="cd02540">
    <property type="entry name" value="GT2_GlmU_N_bac"/>
    <property type="match status" value="1"/>
</dbReference>
<keyword evidence="3" id="KW-0012">Acyltransferase</keyword>
<sequence>MSLAIIIMAAGKGTRMKSDLAKVLHKANGRPVIEYVLDKTTALDPDKTVLIVGHQADKVRKATSHFPVVWALQEPQLGTGHAIMQAEEPLSFFKGDILILSGDAPLVTLSTLRKLIESHRNQSAAATVLTADLTDPSGYGRIIRNGNTSDVSRIVEHKDASPEERLIHEINSGVYVFRSDTLFHSLSKISDKNAQQEYYLTDVFSICFENGEKVSACKTENADEIKGINTVEQLREAERVLLKNSTDSRS</sequence>